<feature type="compositionally biased region" description="Basic and acidic residues" evidence="1">
    <location>
        <begin position="35"/>
        <end position="52"/>
    </location>
</feature>
<sequence>QLPVRYCKKTNPATKDQQKQHQQEEGERQGGSAKEQQKEEKKEEKDSDKDYAETDDDDDDDGDNRDETASSLSAPFPSPPPQQLSSSPPPLSPVSLSVSAPVKKVFPFSLPPVSEIIQPQQSSAHYPDILPAESIESSAIENGVYMNVPAAVVHPFSAAAAAAATSSNDAREMMMMSAATFDYPTQHQYATVVTPPPQPAAALQVTPYHTVAQSAPGQGSDGFIYPIQFSDGTTAFHSTFSYQPAHHYHPIIPPQHRIPNPDAQPFQDDDDDPRHQSQSSTFNYSSEIEESLSTSFQRFF</sequence>
<feature type="region of interest" description="Disordered" evidence="1">
    <location>
        <begin position="248"/>
        <end position="300"/>
    </location>
</feature>
<protein>
    <submittedName>
        <fullName evidence="2">Uncharacterized protein</fullName>
    </submittedName>
</protein>
<gene>
    <name evidence="2" type="ORF">GSOID_T00027863001</name>
</gene>
<feature type="region of interest" description="Disordered" evidence="1">
    <location>
        <begin position="1"/>
        <end position="96"/>
    </location>
</feature>
<evidence type="ECO:0000313" key="2">
    <source>
        <dbReference type="EMBL" id="CBY43279.1"/>
    </source>
</evidence>
<dbReference type="AlphaFoldDB" id="E4Z6F1"/>
<proteinExistence type="predicted"/>
<feature type="compositionally biased region" description="Polar residues" evidence="1">
    <location>
        <begin position="279"/>
        <end position="300"/>
    </location>
</feature>
<feature type="non-terminal residue" evidence="2">
    <location>
        <position position="1"/>
    </location>
</feature>
<dbReference type="Proteomes" id="UP000011014">
    <property type="component" value="Unassembled WGS sequence"/>
</dbReference>
<name>E4Z6F1_OIKDI</name>
<accession>E4Z6F1</accession>
<feature type="compositionally biased region" description="Basic and acidic residues" evidence="1">
    <location>
        <begin position="16"/>
        <end position="28"/>
    </location>
</feature>
<evidence type="ECO:0000256" key="1">
    <source>
        <dbReference type="SAM" id="MobiDB-lite"/>
    </source>
</evidence>
<feature type="compositionally biased region" description="Acidic residues" evidence="1">
    <location>
        <begin position="53"/>
        <end position="64"/>
    </location>
</feature>
<organism evidence="2">
    <name type="scientific">Oikopleura dioica</name>
    <name type="common">Tunicate</name>
    <dbReference type="NCBI Taxonomy" id="34765"/>
    <lineage>
        <taxon>Eukaryota</taxon>
        <taxon>Metazoa</taxon>
        <taxon>Chordata</taxon>
        <taxon>Tunicata</taxon>
        <taxon>Appendicularia</taxon>
        <taxon>Copelata</taxon>
        <taxon>Oikopleuridae</taxon>
        <taxon>Oikopleura</taxon>
    </lineage>
</organism>
<feature type="compositionally biased region" description="Pro residues" evidence="1">
    <location>
        <begin position="76"/>
        <end position="92"/>
    </location>
</feature>
<dbReference type="EMBL" id="FN658051">
    <property type="protein sequence ID" value="CBY43279.1"/>
    <property type="molecule type" value="Genomic_DNA"/>
</dbReference>
<reference evidence="2" key="1">
    <citation type="journal article" date="2010" name="Science">
        <title>Plasticity of animal genome architecture unmasked by rapid evolution of a pelagic tunicate.</title>
        <authorList>
            <person name="Denoeud F."/>
            <person name="Henriet S."/>
            <person name="Mungpakdee S."/>
            <person name="Aury J.M."/>
            <person name="Da Silva C."/>
            <person name="Brinkmann H."/>
            <person name="Mikhaleva J."/>
            <person name="Olsen L.C."/>
            <person name="Jubin C."/>
            <person name="Canestro C."/>
            <person name="Bouquet J.M."/>
            <person name="Danks G."/>
            <person name="Poulain J."/>
            <person name="Campsteijn C."/>
            <person name="Adamski M."/>
            <person name="Cross I."/>
            <person name="Yadetie F."/>
            <person name="Muffato M."/>
            <person name="Louis A."/>
            <person name="Butcher S."/>
            <person name="Tsagkogeorga G."/>
            <person name="Konrad A."/>
            <person name="Singh S."/>
            <person name="Jensen M.F."/>
            <person name="Cong E.H."/>
            <person name="Eikeseth-Otteraa H."/>
            <person name="Noel B."/>
            <person name="Anthouard V."/>
            <person name="Porcel B.M."/>
            <person name="Kachouri-Lafond R."/>
            <person name="Nishino A."/>
            <person name="Ugolini M."/>
            <person name="Chourrout P."/>
            <person name="Nishida H."/>
            <person name="Aasland R."/>
            <person name="Huzurbazar S."/>
            <person name="Westhof E."/>
            <person name="Delsuc F."/>
            <person name="Lehrach H."/>
            <person name="Reinhardt R."/>
            <person name="Weissenbach J."/>
            <person name="Roy S.W."/>
            <person name="Artiguenave F."/>
            <person name="Postlethwait J.H."/>
            <person name="Manak J.R."/>
            <person name="Thompson E.M."/>
            <person name="Jaillon O."/>
            <person name="Du Pasquier L."/>
            <person name="Boudinot P."/>
            <person name="Liberles D.A."/>
            <person name="Volff J.N."/>
            <person name="Philippe H."/>
            <person name="Lenhard B."/>
            <person name="Roest Crollius H."/>
            <person name="Wincker P."/>
            <person name="Chourrout D."/>
        </authorList>
    </citation>
    <scope>NUCLEOTIDE SEQUENCE [LARGE SCALE GENOMIC DNA]</scope>
</reference>